<accession>L0FCJ5</accession>
<dbReference type="EMBL" id="CP003344">
    <property type="protein sequence ID" value="AGA70735.1"/>
    <property type="molecule type" value="Genomic_DNA"/>
</dbReference>
<dbReference type="KEGG" id="ddl:Desdi_3341"/>
<proteinExistence type="predicted"/>
<dbReference type="HOGENOM" id="CLU_3198909_0_0_9"/>
<reference evidence="2" key="1">
    <citation type="submission" date="2012-02" db="EMBL/GenBank/DDBJ databases">
        <title>Complete sequence of Desulfitobacterium dichloroeliminans LMG P-21439.</title>
        <authorList>
            <person name="Lucas S."/>
            <person name="Han J."/>
            <person name="Lapidus A."/>
            <person name="Cheng J.-F."/>
            <person name="Goodwin L."/>
            <person name="Pitluck S."/>
            <person name="Peters L."/>
            <person name="Ovchinnikova G."/>
            <person name="Teshima H."/>
            <person name="Detter J.C."/>
            <person name="Han C."/>
            <person name="Tapia R."/>
            <person name="Land M."/>
            <person name="Hauser L."/>
            <person name="Kyrpides N."/>
            <person name="Ivanova N."/>
            <person name="Pagani I."/>
            <person name="Kruse T."/>
            <person name="de Vos W.M."/>
            <person name="Boon N."/>
            <person name="Smidt H."/>
            <person name="Woyke T."/>
        </authorList>
    </citation>
    <scope>NUCLEOTIDE SEQUENCE [LARGE SCALE GENOMIC DNA]</scope>
    <source>
        <strain evidence="2">LMG P-21439 / DCA1</strain>
    </source>
</reference>
<keyword evidence="2" id="KW-1185">Reference proteome</keyword>
<organism evidence="1 2">
    <name type="scientific">Desulfitobacterium dichloroeliminans (strain LMG P-21439 / DCA1)</name>
    <dbReference type="NCBI Taxonomy" id="871963"/>
    <lineage>
        <taxon>Bacteria</taxon>
        <taxon>Bacillati</taxon>
        <taxon>Bacillota</taxon>
        <taxon>Clostridia</taxon>
        <taxon>Eubacteriales</taxon>
        <taxon>Desulfitobacteriaceae</taxon>
        <taxon>Desulfitobacterium</taxon>
    </lineage>
</organism>
<name>L0FCJ5_DESDL</name>
<gene>
    <name evidence="1" type="ordered locus">Desdi_3341</name>
</gene>
<evidence type="ECO:0000313" key="1">
    <source>
        <dbReference type="EMBL" id="AGA70735.1"/>
    </source>
</evidence>
<sequence length="45" mass="5035">MKALRYHIFAMLTLGELHPLVSVHYSIIMHGCGLESKHRGKKGSS</sequence>
<dbReference type="AlphaFoldDB" id="L0FCJ5"/>
<dbReference type="Proteomes" id="UP000010797">
    <property type="component" value="Chromosome"/>
</dbReference>
<evidence type="ECO:0000313" key="2">
    <source>
        <dbReference type="Proteomes" id="UP000010797"/>
    </source>
</evidence>
<protein>
    <submittedName>
        <fullName evidence="1">Uncharacterized protein</fullName>
    </submittedName>
</protein>